<dbReference type="RefSeq" id="WP_008437974.1">
    <property type="nucleotide sequence ID" value="NZ_LVJS01000045.1"/>
</dbReference>
<dbReference type="Proteomes" id="UP000076131">
    <property type="component" value="Unassembled WGS sequence"/>
</dbReference>
<name>A0A154QHS5_9GAMM</name>
<evidence type="ECO:0000313" key="2">
    <source>
        <dbReference type="Proteomes" id="UP000076131"/>
    </source>
</evidence>
<dbReference type="EMBL" id="LVJS01000045">
    <property type="protein sequence ID" value="KZC23392.1"/>
    <property type="molecule type" value="Genomic_DNA"/>
</dbReference>
<evidence type="ECO:0000313" key="1">
    <source>
        <dbReference type="EMBL" id="KZC23392.1"/>
    </source>
</evidence>
<dbReference type="STRING" id="416169.RHOFW104T7_13815"/>
<keyword evidence="2" id="KW-1185">Reference proteome</keyword>
<sequence length="95" mass="9780">MSIELHIERLVIDEAALGGERPAAVRLALERELAARLGAPGAVDALRSLGAMDALPPSTLPPAGHPRDRLGMRIAAAVQHGLGSAPALHGAGKER</sequence>
<proteinExistence type="predicted"/>
<accession>A0A154QHS5</accession>
<dbReference type="AlphaFoldDB" id="A0A154QHS5"/>
<comment type="caution">
    <text evidence="1">The sequence shown here is derived from an EMBL/GenBank/DDBJ whole genome shotgun (WGS) entry which is preliminary data.</text>
</comment>
<reference evidence="1 2" key="1">
    <citation type="journal article" date="2016" name="MBio">
        <title>Lateral Gene Transfer in a Heavy Metal-Contaminated-Groundwater Microbial Community.</title>
        <authorList>
            <person name="Hemme C.L."/>
            <person name="Green S.J."/>
            <person name="Rishishwar L."/>
            <person name="Prakash O."/>
            <person name="Pettenato A."/>
            <person name="Chakraborty R."/>
            <person name="Deutschbauer A.M."/>
            <person name="Van Nostrand J.D."/>
            <person name="Wu L."/>
            <person name="He Z."/>
            <person name="Jordan I.K."/>
            <person name="Hazen T.C."/>
            <person name="Arkin A.P."/>
            <person name="Kostka J.E."/>
            <person name="Zhou J."/>
        </authorList>
    </citation>
    <scope>NUCLEOTIDE SEQUENCE [LARGE SCALE GENOMIC DNA]</scope>
    <source>
        <strain evidence="1 2">FW104-T7</strain>
    </source>
</reference>
<organism evidence="1 2">
    <name type="scientific">Rhodanobacter thiooxydans</name>
    <dbReference type="NCBI Taxonomy" id="416169"/>
    <lineage>
        <taxon>Bacteria</taxon>
        <taxon>Pseudomonadati</taxon>
        <taxon>Pseudomonadota</taxon>
        <taxon>Gammaproteobacteria</taxon>
        <taxon>Lysobacterales</taxon>
        <taxon>Rhodanobacteraceae</taxon>
        <taxon>Rhodanobacter</taxon>
    </lineage>
</organism>
<gene>
    <name evidence="1" type="ORF">RHOFW104T7_13815</name>
</gene>
<protein>
    <submittedName>
        <fullName evidence="1">Uncharacterized protein</fullName>
    </submittedName>
</protein>